<proteinExistence type="predicted"/>
<sequence length="145" mass="16382">MKVRGPATLGFFHGLVDLVPSLDKVFEEHPRTATVFEGTSKTVQNELLDCMASVIRERIVEELLHQIMPYVDMMYQKLQKRYTDMVFIIIPAELHQQCSGHQVRDRSSSQQQQQEAPGLISIVVMVALRGTNIAEMMGGVALLIR</sequence>
<keyword evidence="2" id="KW-1185">Reference proteome</keyword>
<organism evidence="1 2">
    <name type="scientific">Collichthys lucidus</name>
    <name type="common">Big head croaker</name>
    <name type="synonym">Sciaena lucida</name>
    <dbReference type="NCBI Taxonomy" id="240159"/>
    <lineage>
        <taxon>Eukaryota</taxon>
        <taxon>Metazoa</taxon>
        <taxon>Chordata</taxon>
        <taxon>Craniata</taxon>
        <taxon>Vertebrata</taxon>
        <taxon>Euteleostomi</taxon>
        <taxon>Actinopterygii</taxon>
        <taxon>Neopterygii</taxon>
        <taxon>Teleostei</taxon>
        <taxon>Neoteleostei</taxon>
        <taxon>Acanthomorphata</taxon>
        <taxon>Eupercaria</taxon>
        <taxon>Sciaenidae</taxon>
        <taxon>Collichthys</taxon>
    </lineage>
</organism>
<evidence type="ECO:0000313" key="2">
    <source>
        <dbReference type="Proteomes" id="UP000298787"/>
    </source>
</evidence>
<reference evidence="1 2" key="1">
    <citation type="submission" date="2019-01" db="EMBL/GenBank/DDBJ databases">
        <title>Genome Assembly of Collichthys lucidus.</title>
        <authorList>
            <person name="Cai M."/>
            <person name="Xiao S."/>
        </authorList>
    </citation>
    <scope>NUCLEOTIDE SEQUENCE [LARGE SCALE GENOMIC DNA]</scope>
    <source>
        <strain evidence="1">JT15FE1705JMU</strain>
        <tissue evidence="1">Muscle</tissue>
    </source>
</reference>
<gene>
    <name evidence="1" type="ORF">D9C73_020448</name>
</gene>
<dbReference type="AlphaFoldDB" id="A0A4U5VF66"/>
<accession>A0A4U5VF66</accession>
<evidence type="ECO:0000313" key="1">
    <source>
        <dbReference type="EMBL" id="TKS86331.1"/>
    </source>
</evidence>
<protein>
    <submittedName>
        <fullName evidence="1">Uncharacterized protein</fullName>
    </submittedName>
</protein>
<name>A0A4U5VF66_COLLU</name>
<dbReference type="EMBL" id="CM014095">
    <property type="protein sequence ID" value="TKS86331.1"/>
    <property type="molecule type" value="Genomic_DNA"/>
</dbReference>
<dbReference type="Proteomes" id="UP000298787">
    <property type="component" value="Chromosome 18"/>
</dbReference>